<dbReference type="STRING" id="1958950.BZK31_21530"/>
<name>A0A1X0N2N1_9PSED</name>
<dbReference type="Gene3D" id="2.30.260.10">
    <property type="entry name" value="putative xylanase like domain"/>
    <property type="match status" value="1"/>
</dbReference>
<reference evidence="3" key="1">
    <citation type="submission" date="2017-02" db="EMBL/GenBank/DDBJ databases">
        <title>Pseudomonas floridae sp. nov., a novel pathogenic bacterial species isolated from tomato.</title>
        <authorList>
            <person name="Timilsina S."/>
            <person name="Vallad G.E."/>
            <person name="Jones J.B."/>
        </authorList>
    </citation>
    <scope>NUCLEOTIDE SEQUENCE [LARGE SCALE GENOMIC DNA]</scope>
    <source>
        <strain evidence="3">GEV388</strain>
    </source>
</reference>
<dbReference type="AlphaFoldDB" id="A0A1X0N2N1"/>
<dbReference type="InterPro" id="IPR010846">
    <property type="entry name" value="AmiA-like"/>
</dbReference>
<feature type="chain" id="PRO_5012778015" description="DUF1460 domain-containing protein" evidence="1">
    <location>
        <begin position="26"/>
        <end position="276"/>
    </location>
</feature>
<dbReference type="InterPro" id="IPR038765">
    <property type="entry name" value="Papain-like_cys_pep_sf"/>
</dbReference>
<dbReference type="EMBL" id="MUIO01000092">
    <property type="protein sequence ID" value="ORC57110.1"/>
    <property type="molecule type" value="Genomic_DNA"/>
</dbReference>
<dbReference type="Proteomes" id="UP000192815">
    <property type="component" value="Unassembled WGS sequence"/>
</dbReference>
<comment type="caution">
    <text evidence="2">The sequence shown here is derived from an EMBL/GenBank/DDBJ whole genome shotgun (WGS) entry which is preliminary data.</text>
</comment>
<keyword evidence="3" id="KW-1185">Reference proteome</keyword>
<evidence type="ECO:0000256" key="1">
    <source>
        <dbReference type="SAM" id="SignalP"/>
    </source>
</evidence>
<dbReference type="RefSeq" id="WP_083185247.1">
    <property type="nucleotide sequence ID" value="NZ_CBCRZR010000023.1"/>
</dbReference>
<dbReference type="SUPFAM" id="SSF54001">
    <property type="entry name" value="Cysteine proteinases"/>
    <property type="match status" value="1"/>
</dbReference>
<evidence type="ECO:0000313" key="2">
    <source>
        <dbReference type="EMBL" id="ORC57110.1"/>
    </source>
</evidence>
<organism evidence="2 3">
    <name type="scientific">Pseudomonas floridensis</name>
    <dbReference type="NCBI Taxonomy" id="1958950"/>
    <lineage>
        <taxon>Bacteria</taxon>
        <taxon>Pseudomonadati</taxon>
        <taxon>Pseudomonadota</taxon>
        <taxon>Gammaproteobacteria</taxon>
        <taxon>Pseudomonadales</taxon>
        <taxon>Pseudomonadaceae</taxon>
        <taxon>Pseudomonas</taxon>
    </lineage>
</organism>
<keyword evidence="1" id="KW-0732">Signal</keyword>
<evidence type="ECO:0008006" key="4">
    <source>
        <dbReference type="Google" id="ProtNLM"/>
    </source>
</evidence>
<gene>
    <name evidence="2" type="ORF">BZK31_21530</name>
</gene>
<dbReference type="OrthoDB" id="9796191at2"/>
<dbReference type="Gene3D" id="1.10.3670.10">
    <property type="entry name" value="Putative xylanase like domain"/>
    <property type="match status" value="1"/>
</dbReference>
<dbReference type="Pfam" id="PF07313">
    <property type="entry name" value="AmiA-like"/>
    <property type="match status" value="1"/>
</dbReference>
<accession>A0A1X0N2N1</accession>
<evidence type="ECO:0000313" key="3">
    <source>
        <dbReference type="Proteomes" id="UP000192815"/>
    </source>
</evidence>
<sequence length="276" mass="30754">MFKEWRMFLIPLMLASGLMGRSAQAAIQTDRPQAPPQVTLSPYTTAKLNAVLKQVSSHPGLSAGQMTDIVSSAFLDTPYKAHVLQGSATTSEKLIIDFSGLDCYTYMEYVEAARKARSRQAFISNLVMTRYVDGIISFKKRKHFFTDWVSRPYTFVTDITASISPDTLHVVKTLNLKGDGDKYLRGLPLVSRTISYIPSGHVDSRVVSQLHTGDLIGFYTPLPGLDVTHVGFFIMTDHGPVLRNASSRKENQKVIDMPFLDYVAQKPGIIVYRAEN</sequence>
<feature type="signal peptide" evidence="1">
    <location>
        <begin position="1"/>
        <end position="25"/>
    </location>
</feature>
<protein>
    <recommendedName>
        <fullName evidence="4">DUF1460 domain-containing protein</fullName>
    </recommendedName>
</protein>
<proteinExistence type="predicted"/>